<evidence type="ECO:0000313" key="4">
    <source>
        <dbReference type="Proteomes" id="UP000317909"/>
    </source>
</evidence>
<dbReference type="SMART" id="SM00710">
    <property type="entry name" value="PbH1"/>
    <property type="match status" value="7"/>
</dbReference>
<protein>
    <submittedName>
        <fullName evidence="3">Planctomycete cytochrome C</fullName>
    </submittedName>
</protein>
<dbReference type="InterPro" id="IPR006626">
    <property type="entry name" value="PbH1"/>
</dbReference>
<dbReference type="Proteomes" id="UP000317909">
    <property type="component" value="Chromosome"/>
</dbReference>
<dbReference type="PROSITE" id="PS51257">
    <property type="entry name" value="PROKAR_LIPOPROTEIN"/>
    <property type="match status" value="1"/>
</dbReference>
<dbReference type="OrthoDB" id="338827at2"/>
<dbReference type="InterPro" id="IPR011050">
    <property type="entry name" value="Pectin_lyase_fold/virulence"/>
</dbReference>
<reference evidence="3 4" key="1">
    <citation type="submission" date="2019-02" db="EMBL/GenBank/DDBJ databases">
        <title>Deep-cultivation of Planctomycetes and their phenomic and genomic characterization uncovers novel biology.</title>
        <authorList>
            <person name="Wiegand S."/>
            <person name="Jogler M."/>
            <person name="Boedeker C."/>
            <person name="Pinto D."/>
            <person name="Vollmers J."/>
            <person name="Rivas-Marin E."/>
            <person name="Kohn T."/>
            <person name="Peeters S.H."/>
            <person name="Heuer A."/>
            <person name="Rast P."/>
            <person name="Oberbeckmann S."/>
            <person name="Bunk B."/>
            <person name="Jeske O."/>
            <person name="Meyerdierks A."/>
            <person name="Storesund J.E."/>
            <person name="Kallscheuer N."/>
            <person name="Luecker S."/>
            <person name="Lage O.M."/>
            <person name="Pohl T."/>
            <person name="Merkel B.J."/>
            <person name="Hornburger P."/>
            <person name="Mueller R.-W."/>
            <person name="Bruemmer F."/>
            <person name="Labrenz M."/>
            <person name="Spormann A.M."/>
            <person name="Op den Camp H."/>
            <person name="Overmann J."/>
            <person name="Amann R."/>
            <person name="Jetten M.S.M."/>
            <person name="Mascher T."/>
            <person name="Medema M.H."/>
            <person name="Devos D.P."/>
            <person name="Kaster A.-K."/>
            <person name="Ovreas L."/>
            <person name="Rohde M."/>
            <person name="Galperin M.Y."/>
            <person name="Jogler C."/>
        </authorList>
    </citation>
    <scope>NUCLEOTIDE SEQUENCE [LARGE SCALE GENOMIC DNA]</scope>
    <source>
        <strain evidence="3 4">I41</strain>
    </source>
</reference>
<dbReference type="NCBIfam" id="TIGR03805">
    <property type="entry name" value="beta_helix_1"/>
    <property type="match status" value="1"/>
</dbReference>
<dbReference type="AlphaFoldDB" id="A0A517U4G2"/>
<dbReference type="RefSeq" id="WP_145435203.1">
    <property type="nucleotide sequence ID" value="NZ_CP036339.1"/>
</dbReference>
<dbReference type="NCBIfam" id="TIGR03806">
    <property type="entry name" value="chp_HNE_0200"/>
    <property type="match status" value="1"/>
</dbReference>
<dbReference type="Gene3D" id="2.160.20.10">
    <property type="entry name" value="Single-stranded right-handed beta-helix, Pectin lyase-like"/>
    <property type="match status" value="1"/>
</dbReference>
<dbReference type="InterPro" id="IPR022442">
    <property type="entry name" value="SO_2930-like_dom"/>
</dbReference>
<evidence type="ECO:0000259" key="2">
    <source>
        <dbReference type="Pfam" id="PF13229"/>
    </source>
</evidence>
<proteinExistence type="predicted"/>
<name>A0A517U4G2_9BACT</name>
<keyword evidence="1" id="KW-0732">Signal</keyword>
<organism evidence="3 4">
    <name type="scientific">Lacipirellula limnantheis</name>
    <dbReference type="NCBI Taxonomy" id="2528024"/>
    <lineage>
        <taxon>Bacteria</taxon>
        <taxon>Pseudomonadati</taxon>
        <taxon>Planctomycetota</taxon>
        <taxon>Planctomycetia</taxon>
        <taxon>Pirellulales</taxon>
        <taxon>Lacipirellulaceae</taxon>
        <taxon>Lacipirellula</taxon>
    </lineage>
</organism>
<dbReference type="InterPro" id="IPR039448">
    <property type="entry name" value="Beta_helix"/>
</dbReference>
<dbReference type="InterPro" id="IPR012334">
    <property type="entry name" value="Pectin_lyas_fold"/>
</dbReference>
<feature type="domain" description="Right handed beta helix" evidence="2">
    <location>
        <begin position="104"/>
        <end position="235"/>
    </location>
</feature>
<dbReference type="KEGG" id="llh:I41_47230"/>
<dbReference type="InterPro" id="IPR022269">
    <property type="entry name" value="SO_2930-like_C"/>
</dbReference>
<feature type="signal peptide" evidence="1">
    <location>
        <begin position="1"/>
        <end position="23"/>
    </location>
</feature>
<sequence length="775" mass="82601" precursor="true">MRRHLIGLALLICLSGLASCQRAAPPVSATTAARTEGDSFEPQTYVIPPGPRVQFDLQARVIDAIPGDVIQLEAGRYELQRQLDVAAHNITIRGRGPEKTILAFKGQSAGGQGIEATGNNFTLEGLAVEDTAGNAVKVLGARNVTIRDVRVEWTGEPTSANGAYGLYPVQCQNVLLENCTAIGASDAGLYVGQCRGVIVRGCRAERNVAGIEIENTVGADVFDNVATNNAGGLMVFDMPGLQLKAGSDIRVFRNKVVANNHPNFADPGAIVAAVPSGTGVMVMATDRVEVFDNQIEDNQTASVLIVSYLAMDRKINDPNFDAIPEFISVHGNRIAGGGQNPQGALAEPLKAALGDKFPDIMWDGVVNSATAAAGNAKPTIYLADNGAASYVNFNLAQLTPENIQAGAYKPDVDAALLSAGIEPLPEVTLAPHDPPTASASAAVRVYRSLPRKLSELGLFEGPLAEHRPAAGVVLYDLNTPLFSDFAEKRRFIKLPPGKQIDYRAEGPLAFPVGTVISKTFSYPHDAADPSKGEQILETRIELFNEDGWYGVTYVWNDEQTDAELALGGSEVDVDWIQADGRSRHVDYVIPNANQCLNCHAQDKKFLPIGPTARNLNRPAPSGDASAPAAADNQLVALAHAGMLAGLPAAAEIPTFPRFDDPHSAPADQRARAWLDVNCAHCHNAVGTARTSGLDLSWDQADLAKLGVWKAPVAAGHGSGGRKYDVIPGKPDESILLFRLESEDPSIMMPNVGRRLVNEDAVALVREWIEKMPPTE</sequence>
<gene>
    <name evidence="3" type="ORF">I41_47230</name>
</gene>
<evidence type="ECO:0000256" key="1">
    <source>
        <dbReference type="SAM" id="SignalP"/>
    </source>
</evidence>
<keyword evidence="4" id="KW-1185">Reference proteome</keyword>
<dbReference type="EMBL" id="CP036339">
    <property type="protein sequence ID" value="QDT75512.1"/>
    <property type="molecule type" value="Genomic_DNA"/>
</dbReference>
<accession>A0A517U4G2</accession>
<evidence type="ECO:0000313" key="3">
    <source>
        <dbReference type="EMBL" id="QDT75512.1"/>
    </source>
</evidence>
<dbReference type="Pfam" id="PF13229">
    <property type="entry name" value="Beta_helix"/>
    <property type="match status" value="1"/>
</dbReference>
<dbReference type="SUPFAM" id="SSF51126">
    <property type="entry name" value="Pectin lyase-like"/>
    <property type="match status" value="1"/>
</dbReference>
<feature type="chain" id="PRO_5022079238" evidence="1">
    <location>
        <begin position="24"/>
        <end position="775"/>
    </location>
</feature>